<evidence type="ECO:0000313" key="5">
    <source>
        <dbReference type="Proteomes" id="UP000525078"/>
    </source>
</evidence>
<dbReference type="GO" id="GO:0010427">
    <property type="term" value="F:abscisic acid binding"/>
    <property type="evidence" value="ECO:0007669"/>
    <property type="project" value="TreeGrafter"/>
</dbReference>
<evidence type="ECO:0000259" key="3">
    <source>
        <dbReference type="SMART" id="SM01037"/>
    </source>
</evidence>
<dbReference type="PANTHER" id="PTHR31213:SF19">
    <property type="entry name" value="BET V I_MAJOR LATEX PROTEIN DOMAIN-CONTAINING PROTEIN"/>
    <property type="match status" value="1"/>
</dbReference>
<dbReference type="GO" id="GO:0009738">
    <property type="term" value="P:abscisic acid-activated signaling pathway"/>
    <property type="evidence" value="ECO:0007669"/>
    <property type="project" value="TreeGrafter"/>
</dbReference>
<comment type="similarity">
    <text evidence="1">Belongs to the BetVI family.</text>
</comment>
<dbReference type="InterPro" id="IPR000916">
    <property type="entry name" value="Bet_v_I/MLP"/>
</dbReference>
<evidence type="ECO:0000256" key="2">
    <source>
        <dbReference type="ARBA" id="ARBA00022589"/>
    </source>
</evidence>
<keyword evidence="2" id="KW-0017">Alkaloid metabolism</keyword>
<evidence type="ECO:0000313" key="4">
    <source>
        <dbReference type="EMBL" id="KAF4388932.1"/>
    </source>
</evidence>
<dbReference type="GO" id="GO:0005634">
    <property type="term" value="C:nucleus"/>
    <property type="evidence" value="ECO:0007669"/>
    <property type="project" value="TreeGrafter"/>
</dbReference>
<evidence type="ECO:0000256" key="1">
    <source>
        <dbReference type="ARBA" id="ARBA00009744"/>
    </source>
</evidence>
<dbReference type="PANTHER" id="PTHR31213">
    <property type="entry name" value="OS08G0374000 PROTEIN-RELATED"/>
    <property type="match status" value="1"/>
</dbReference>
<accession>A0A7J6H145</accession>
<protein>
    <recommendedName>
        <fullName evidence="3">Bet v I/Major latex protein domain-containing protein</fullName>
    </recommendedName>
</protein>
<dbReference type="Gene3D" id="3.30.530.20">
    <property type="match status" value="2"/>
</dbReference>
<dbReference type="Proteomes" id="UP000525078">
    <property type="component" value="Unassembled WGS sequence"/>
</dbReference>
<dbReference type="GO" id="GO:0009820">
    <property type="term" value="P:alkaloid metabolic process"/>
    <property type="evidence" value="ECO:0007669"/>
    <property type="project" value="UniProtKB-KW"/>
</dbReference>
<dbReference type="SUPFAM" id="SSF55961">
    <property type="entry name" value="Bet v1-like"/>
    <property type="match status" value="2"/>
</dbReference>
<dbReference type="GO" id="GO:0006952">
    <property type="term" value="P:defense response"/>
    <property type="evidence" value="ECO:0007669"/>
    <property type="project" value="InterPro"/>
</dbReference>
<dbReference type="EMBL" id="JAATIP010000032">
    <property type="protein sequence ID" value="KAF4388932.1"/>
    <property type="molecule type" value="Genomic_DNA"/>
</dbReference>
<dbReference type="GO" id="GO:0038023">
    <property type="term" value="F:signaling receptor activity"/>
    <property type="evidence" value="ECO:0007669"/>
    <property type="project" value="TreeGrafter"/>
</dbReference>
<proteinExistence type="inferred from homology"/>
<dbReference type="Pfam" id="PF00407">
    <property type="entry name" value="Bet_v_1"/>
    <property type="match status" value="2"/>
</dbReference>
<organism evidence="4 5">
    <name type="scientific">Cannabis sativa</name>
    <name type="common">Hemp</name>
    <name type="synonym">Marijuana</name>
    <dbReference type="NCBI Taxonomy" id="3483"/>
    <lineage>
        <taxon>Eukaryota</taxon>
        <taxon>Viridiplantae</taxon>
        <taxon>Streptophyta</taxon>
        <taxon>Embryophyta</taxon>
        <taxon>Tracheophyta</taxon>
        <taxon>Spermatophyta</taxon>
        <taxon>Magnoliopsida</taxon>
        <taxon>eudicotyledons</taxon>
        <taxon>Gunneridae</taxon>
        <taxon>Pentapetalae</taxon>
        <taxon>rosids</taxon>
        <taxon>fabids</taxon>
        <taxon>Rosales</taxon>
        <taxon>Cannabaceae</taxon>
        <taxon>Cannabis</taxon>
    </lineage>
</organism>
<reference evidence="4 5" key="1">
    <citation type="journal article" date="2020" name="bioRxiv">
        <title>Sequence and annotation of 42 cannabis genomes reveals extensive copy number variation in cannabinoid synthesis and pathogen resistance genes.</title>
        <authorList>
            <person name="Mckernan K.J."/>
            <person name="Helbert Y."/>
            <person name="Kane L.T."/>
            <person name="Ebling H."/>
            <person name="Zhang L."/>
            <person name="Liu B."/>
            <person name="Eaton Z."/>
            <person name="Mclaughlin S."/>
            <person name="Kingan S."/>
            <person name="Baybayan P."/>
            <person name="Concepcion G."/>
            <person name="Jordan M."/>
            <person name="Riva A."/>
            <person name="Barbazuk W."/>
            <person name="Harkins T."/>
        </authorList>
    </citation>
    <scope>NUCLEOTIDE SEQUENCE [LARGE SCALE GENOMIC DNA]</scope>
    <source>
        <strain evidence="5">cv. Jamaican Lion 4</strain>
        <tissue evidence="4">Leaf</tissue>
    </source>
</reference>
<dbReference type="CDD" id="cd07816">
    <property type="entry name" value="Bet_v1-like"/>
    <property type="match status" value="2"/>
</dbReference>
<comment type="caution">
    <text evidence="4">The sequence shown here is derived from an EMBL/GenBank/DDBJ whole genome shotgun (WGS) entry which is preliminary data.</text>
</comment>
<dbReference type="InterPro" id="IPR050279">
    <property type="entry name" value="Plant_def-hormone_signal"/>
</dbReference>
<sequence length="292" mass="32873">MVSGQLCHELEIKAPASQVWELYGTLRLVKLIEEQLKSVIEKIQVVEGDGGVGTILHLDFVPGAAKFKSFKEKFTKIDNEQRVKEVEVVEGGFLELGFTLYRVRLEIIEKDEGSSLIKSTIEYEIKDDYVENKPTMVSGQLSHEMEIKAPASQVWEFYGTIRQLNLIAKQLPNVFEKIDILEGDGGVGTIVHLIFVPGVTRFKSYKEKLTKVDDENRVKEAEVVEGGYLDFGFTLYRVRFEIIDKDQASSIVKSTIEYEVKDESADNVSLVSLDALKAIAFIAQNELTKTNA</sequence>
<dbReference type="GO" id="GO:0004864">
    <property type="term" value="F:protein phosphatase inhibitor activity"/>
    <property type="evidence" value="ECO:0007669"/>
    <property type="project" value="TreeGrafter"/>
</dbReference>
<feature type="domain" description="Bet v I/Major latex protein" evidence="3">
    <location>
        <begin position="136"/>
        <end position="289"/>
    </location>
</feature>
<dbReference type="GO" id="GO:0005737">
    <property type="term" value="C:cytoplasm"/>
    <property type="evidence" value="ECO:0007669"/>
    <property type="project" value="TreeGrafter"/>
</dbReference>
<dbReference type="InterPro" id="IPR023393">
    <property type="entry name" value="START-like_dom_sf"/>
</dbReference>
<name>A0A7J6H145_CANSA</name>
<dbReference type="SMART" id="SM01037">
    <property type="entry name" value="Bet_v_1"/>
    <property type="match status" value="1"/>
</dbReference>
<dbReference type="AlphaFoldDB" id="A0A7J6H145"/>
<gene>
    <name evidence="4" type="ORF">F8388_026661</name>
</gene>